<comment type="caution">
    <text evidence="1">The sequence shown here is derived from an EMBL/GenBank/DDBJ whole genome shotgun (WGS) entry which is preliminary data.</text>
</comment>
<dbReference type="AlphaFoldDB" id="X0SXD5"/>
<protein>
    <submittedName>
        <fullName evidence="1">Uncharacterized protein</fullName>
    </submittedName>
</protein>
<accession>X0SXD5</accession>
<feature type="non-terminal residue" evidence="1">
    <location>
        <position position="59"/>
    </location>
</feature>
<reference evidence="1" key="1">
    <citation type="journal article" date="2014" name="Front. Microbiol.">
        <title>High frequency of phylogenetically diverse reductive dehalogenase-homologous genes in deep subseafloor sedimentary metagenomes.</title>
        <authorList>
            <person name="Kawai M."/>
            <person name="Futagami T."/>
            <person name="Toyoda A."/>
            <person name="Takaki Y."/>
            <person name="Nishi S."/>
            <person name="Hori S."/>
            <person name="Arai W."/>
            <person name="Tsubouchi T."/>
            <person name="Morono Y."/>
            <person name="Uchiyama I."/>
            <person name="Ito T."/>
            <person name="Fujiyama A."/>
            <person name="Inagaki F."/>
            <person name="Takami H."/>
        </authorList>
    </citation>
    <scope>NUCLEOTIDE SEQUENCE</scope>
    <source>
        <strain evidence="1">Expedition CK06-06</strain>
    </source>
</reference>
<evidence type="ECO:0000313" key="1">
    <source>
        <dbReference type="EMBL" id="GAF80572.1"/>
    </source>
</evidence>
<sequence length="59" mass="7010">MEEIYENKKGYGCTTENWKNDSRESDRRLKEIFTILIKMGYKPVEVCHELISSLVCFYA</sequence>
<proteinExistence type="predicted"/>
<dbReference type="EMBL" id="BARS01003291">
    <property type="protein sequence ID" value="GAF80572.1"/>
    <property type="molecule type" value="Genomic_DNA"/>
</dbReference>
<gene>
    <name evidence="1" type="ORF">S01H1_06363</name>
</gene>
<name>X0SXD5_9ZZZZ</name>
<organism evidence="1">
    <name type="scientific">marine sediment metagenome</name>
    <dbReference type="NCBI Taxonomy" id="412755"/>
    <lineage>
        <taxon>unclassified sequences</taxon>
        <taxon>metagenomes</taxon>
        <taxon>ecological metagenomes</taxon>
    </lineage>
</organism>